<proteinExistence type="inferred from homology"/>
<keyword evidence="9" id="KW-0175">Coiled coil</keyword>
<evidence type="ECO:0000259" key="11">
    <source>
        <dbReference type="PROSITE" id="PS51049"/>
    </source>
</evidence>
<evidence type="ECO:0000256" key="2">
    <source>
        <dbReference type="ARBA" id="ARBA00008619"/>
    </source>
</evidence>
<dbReference type="PROSITE" id="PS51049">
    <property type="entry name" value="KASH"/>
    <property type="match status" value="1"/>
</dbReference>
<evidence type="ECO:0000313" key="12">
    <source>
        <dbReference type="EMBL" id="GFY40250.1"/>
    </source>
</evidence>
<dbReference type="GO" id="GO:0034993">
    <property type="term" value="C:meiotic nuclear membrane microtubule tethering complex"/>
    <property type="evidence" value="ECO:0007669"/>
    <property type="project" value="TreeGrafter"/>
</dbReference>
<dbReference type="GO" id="GO:0007097">
    <property type="term" value="P:nuclear migration"/>
    <property type="evidence" value="ECO:0007669"/>
    <property type="project" value="TreeGrafter"/>
</dbReference>
<dbReference type="Pfam" id="PF00435">
    <property type="entry name" value="Spectrin"/>
    <property type="match status" value="1"/>
</dbReference>
<dbReference type="SMART" id="SM00150">
    <property type="entry name" value="SPEC"/>
    <property type="match status" value="3"/>
</dbReference>
<keyword evidence="7" id="KW-0539">Nucleus</keyword>
<feature type="topological domain" description="Perinuclear space" evidence="8">
    <location>
        <begin position="1262"/>
        <end position="1291"/>
    </location>
</feature>
<feature type="domain" description="KASH" evidence="11">
    <location>
        <begin position="1232"/>
        <end position="1291"/>
    </location>
</feature>
<dbReference type="Gene3D" id="1.20.58.60">
    <property type="match status" value="3"/>
</dbReference>
<dbReference type="SUPFAM" id="SSF46966">
    <property type="entry name" value="Spectrin repeat"/>
    <property type="match status" value="4"/>
</dbReference>
<dbReference type="InterPro" id="IPR012315">
    <property type="entry name" value="KASH"/>
</dbReference>
<dbReference type="InterPro" id="IPR002017">
    <property type="entry name" value="Spectrin_repeat"/>
</dbReference>
<evidence type="ECO:0000256" key="1">
    <source>
        <dbReference type="ARBA" id="ARBA00004126"/>
    </source>
</evidence>
<dbReference type="GO" id="GO:0005737">
    <property type="term" value="C:cytoplasm"/>
    <property type="evidence" value="ECO:0007669"/>
    <property type="project" value="TreeGrafter"/>
</dbReference>
<feature type="region of interest" description="Disordered" evidence="10">
    <location>
        <begin position="817"/>
        <end position="843"/>
    </location>
</feature>
<gene>
    <name evidence="12" type="primary">Syne1_1</name>
    <name evidence="12" type="ORF">TNIN_406321</name>
</gene>
<dbReference type="CDD" id="cd00176">
    <property type="entry name" value="SPEC"/>
    <property type="match status" value="1"/>
</dbReference>
<dbReference type="PANTHER" id="PTHR47535">
    <property type="entry name" value="MUSCLE-SPECIFIC PROTEIN 300 KDA, ISOFORM G"/>
    <property type="match status" value="1"/>
</dbReference>
<dbReference type="InterPro" id="IPR018159">
    <property type="entry name" value="Spectrin/alpha-actinin"/>
</dbReference>
<dbReference type="GO" id="GO:0005640">
    <property type="term" value="C:nuclear outer membrane"/>
    <property type="evidence" value="ECO:0007669"/>
    <property type="project" value="TreeGrafter"/>
</dbReference>
<comment type="caution">
    <text evidence="12">The sequence shown here is derived from an EMBL/GenBank/DDBJ whole genome shotgun (WGS) entry which is preliminary data.</text>
</comment>
<evidence type="ECO:0000313" key="13">
    <source>
        <dbReference type="Proteomes" id="UP000886998"/>
    </source>
</evidence>
<feature type="coiled-coil region" evidence="9">
    <location>
        <begin position="572"/>
        <end position="599"/>
    </location>
</feature>
<keyword evidence="4" id="KW-0677">Repeat</keyword>
<name>A0A8X6WS43_9ARAC</name>
<dbReference type="OrthoDB" id="6618337at2759"/>
<comment type="subcellular location">
    <subcellularLocation>
        <location evidence="1">Nucleus membrane</location>
    </subcellularLocation>
</comment>
<dbReference type="EMBL" id="BMAV01001793">
    <property type="protein sequence ID" value="GFY40250.1"/>
    <property type="molecule type" value="Genomic_DNA"/>
</dbReference>
<feature type="topological domain" description="Cytoplasmic" evidence="8">
    <location>
        <begin position="1"/>
        <end position="1240"/>
    </location>
</feature>
<evidence type="ECO:0000256" key="9">
    <source>
        <dbReference type="SAM" id="Coils"/>
    </source>
</evidence>
<keyword evidence="13" id="KW-1185">Reference proteome</keyword>
<dbReference type="Pfam" id="PF10541">
    <property type="entry name" value="KASH"/>
    <property type="match status" value="1"/>
</dbReference>
<dbReference type="SMART" id="SM01249">
    <property type="entry name" value="KASH"/>
    <property type="match status" value="1"/>
</dbReference>
<keyword evidence="3 8" id="KW-0812">Transmembrane</keyword>
<evidence type="ECO:0000256" key="8">
    <source>
        <dbReference type="PROSITE-ProRule" id="PRU00385"/>
    </source>
</evidence>
<dbReference type="Proteomes" id="UP000886998">
    <property type="component" value="Unassembled WGS sequence"/>
</dbReference>
<dbReference type="GO" id="GO:0008285">
    <property type="term" value="P:negative regulation of cell population proliferation"/>
    <property type="evidence" value="ECO:0007669"/>
    <property type="project" value="TreeGrafter"/>
</dbReference>
<evidence type="ECO:0000256" key="3">
    <source>
        <dbReference type="ARBA" id="ARBA00022692"/>
    </source>
</evidence>
<accession>A0A8X6WS43</accession>
<organism evidence="12 13">
    <name type="scientific">Trichonephila inaurata madagascariensis</name>
    <dbReference type="NCBI Taxonomy" id="2747483"/>
    <lineage>
        <taxon>Eukaryota</taxon>
        <taxon>Metazoa</taxon>
        <taxon>Ecdysozoa</taxon>
        <taxon>Arthropoda</taxon>
        <taxon>Chelicerata</taxon>
        <taxon>Arachnida</taxon>
        <taxon>Araneae</taxon>
        <taxon>Araneomorphae</taxon>
        <taxon>Entelegynae</taxon>
        <taxon>Araneoidea</taxon>
        <taxon>Nephilidae</taxon>
        <taxon>Trichonephila</taxon>
        <taxon>Trichonephila inaurata</taxon>
    </lineage>
</organism>
<evidence type="ECO:0000256" key="7">
    <source>
        <dbReference type="ARBA" id="ARBA00023242"/>
    </source>
</evidence>
<dbReference type="InterPro" id="IPR052403">
    <property type="entry name" value="LINC-complex_assoc"/>
</dbReference>
<protein>
    <submittedName>
        <fullName evidence="12">Nesprin-1</fullName>
    </submittedName>
</protein>
<reference evidence="12" key="1">
    <citation type="submission" date="2020-08" db="EMBL/GenBank/DDBJ databases">
        <title>Multicomponent nature underlies the extraordinary mechanical properties of spider dragline silk.</title>
        <authorList>
            <person name="Kono N."/>
            <person name="Nakamura H."/>
            <person name="Mori M."/>
            <person name="Yoshida Y."/>
            <person name="Ohtoshi R."/>
            <person name="Malay A.D."/>
            <person name="Moran D.A.P."/>
            <person name="Tomita M."/>
            <person name="Numata K."/>
            <person name="Arakawa K."/>
        </authorList>
    </citation>
    <scope>NUCLEOTIDE SEQUENCE</scope>
</reference>
<sequence>MNSKLLSLNSTLQSLEEILMYSHQRLLEMNQERNIDKEILHSAKIFADDIENKFEFEIPLSKQEVERSLTLTKNALVDAAYHCSAVEYIRRRLLFDEIIDFEIASSVSKVLIQKVKCILKFIKTSRKNLGEDLPSSYSDLMKFFMNVQLMDVYIYNYRPILQDIIKESLKQSRSEDASSNKYAVESCKALQKEWDSLDSTYEIKINEIKKAICLWETYLHCTNDVKIWNRKAERNQKLYPKILKSSEIKNEISILEKFINNQEMFPCMMEKAKEIAEELGSTVNPVIRNNLLDEILSLQETSQHQTDLLKNILKELKEALTCSEKLESDLFKIKESVASICPFVDKCILSGPEMLNDKLQDIQVKLGELKEITLMLNELECQAEELKKKTLCDNYYSQICTQKEILRILSALLEQCVVKLSTAPNERNKFEDMQKMLLKWNEITENEINRHYHEPPENVLNKIETCIKSEVSENLNLLQQITKKGEWILENEKETDLISNVISSCATTTSKVSSLVESRNKELQQILSQKERATLLREKVEVFLNSSEQYLLTAVQFNEVSLRNVNDLIQATQNLQNDIQFQDETIETLRNDTEELMEKQDAFACASEKNLFKHSTQEILNKWILVKALFTERYLYLTSVKTSWENILQLLNDLEDWLDSKKKITSQTDYIESDLPRSVYLDGIKTFENLKHKTHIKITELEHDNTLNQSECDSILADFEHHKITLERYISMANNLQQKSQCSTEEIKHQVEEMQKYWEEVYGCLKHYRESVLKKSELENKDLLQQTSISLQSSEPSYLSDKQSADTSEQFGNVTHQTVDEDGITSSADNFETDSVLGTSNKDTDDVASVCQQGLYRQKTVVKSSKDVEDEFIKDLLAALKEAEERIESLETVLSEPTPCGTEDGNPPNYSRLLAACRSSIDVIQHLNQLFSERSPQESFITSDEDIQSRTEGMLSRWEKIEAATLDKESRAIENANKWQQFSRELQYIEKWLLDTLDLQTSQSIVDIDIEKFIIILQKHEKLITQITEQKQTILTLNLTGQKFMSKSRAKDNFAAVEEKLKTINDHWDKLCTVALEWQYRLQTEFLQSSEFRNTISEMELWLEDSKEKIQLVDLTEECSTTILHEQHTEFFALKQQLENCSQRVKTLLDVSVHLFHDKEKLSTSSDEILDIQARLNSILDLSHSLLLECTEILASLSALLTSRMALQEKSCHLIDSNSNDEENPNRISKCCNFLLRVVRASFPIQAVLLLLLGAALLLPKDEEELSCRFSNNFASSLNPMLHYPDGPPPV</sequence>
<evidence type="ECO:0000256" key="4">
    <source>
        <dbReference type="ARBA" id="ARBA00022737"/>
    </source>
</evidence>
<comment type="similarity">
    <text evidence="2">Belongs to the nesprin family.</text>
</comment>
<dbReference type="PANTHER" id="PTHR47535:SF7">
    <property type="entry name" value="CALMIN"/>
    <property type="match status" value="1"/>
</dbReference>
<keyword evidence="5" id="KW-1133">Transmembrane helix</keyword>
<keyword evidence="6 8" id="KW-0472">Membrane</keyword>
<dbReference type="GO" id="GO:0051015">
    <property type="term" value="F:actin filament binding"/>
    <property type="evidence" value="ECO:0007669"/>
    <property type="project" value="TreeGrafter"/>
</dbReference>
<evidence type="ECO:0000256" key="6">
    <source>
        <dbReference type="ARBA" id="ARBA00023136"/>
    </source>
</evidence>
<evidence type="ECO:0000256" key="5">
    <source>
        <dbReference type="ARBA" id="ARBA00022989"/>
    </source>
</evidence>
<evidence type="ECO:0000256" key="10">
    <source>
        <dbReference type="SAM" id="MobiDB-lite"/>
    </source>
</evidence>